<dbReference type="InterPro" id="IPR040572">
    <property type="entry name" value="TackOD1"/>
</dbReference>
<name>A0A5M4B151_9BACT</name>
<dbReference type="Proteomes" id="UP000391834">
    <property type="component" value="Unassembled WGS sequence"/>
</dbReference>
<keyword evidence="3" id="KW-1185">Reference proteome</keyword>
<dbReference type="AlphaFoldDB" id="A0A5M4B151"/>
<evidence type="ECO:0000313" key="2">
    <source>
        <dbReference type="EMBL" id="GET33890.1"/>
    </source>
</evidence>
<feature type="domain" description="Thaumarchaeal output" evidence="1">
    <location>
        <begin position="118"/>
        <end position="300"/>
    </location>
</feature>
<evidence type="ECO:0000313" key="3">
    <source>
        <dbReference type="Proteomes" id="UP000391834"/>
    </source>
</evidence>
<comment type="caution">
    <text evidence="2">The sequence shown here is derived from an EMBL/GenBank/DDBJ whole genome shotgun (WGS) entry which is preliminary data.</text>
</comment>
<accession>A0A5M4B151</accession>
<protein>
    <recommendedName>
        <fullName evidence="1">Thaumarchaeal output domain-containing protein</fullName>
    </recommendedName>
</protein>
<dbReference type="EMBL" id="BLAX01000001">
    <property type="protein sequence ID" value="GET33890.1"/>
    <property type="molecule type" value="Genomic_DNA"/>
</dbReference>
<gene>
    <name evidence="2" type="ORF">PbJCM13498_27530</name>
</gene>
<proteinExistence type="predicted"/>
<reference evidence="2 3" key="1">
    <citation type="submission" date="2019-10" db="EMBL/GenBank/DDBJ databases">
        <title>Prolixibacter strains distinguished by the presence of nitrate reductase genes were adept at nitrate-dependent anaerobic corrosion of metallic iron and carbon steel.</title>
        <authorList>
            <person name="Iino T."/>
            <person name="Shono N."/>
            <person name="Ito K."/>
            <person name="Nakamura R."/>
            <person name="Sueoka K."/>
            <person name="Harayama S."/>
            <person name="Ohkuma M."/>
        </authorList>
    </citation>
    <scope>NUCLEOTIDE SEQUENCE [LARGE SCALE GENOMIC DNA]</scope>
    <source>
        <strain evidence="2 3">JCM 13498</strain>
    </source>
</reference>
<dbReference type="Pfam" id="PF18551">
    <property type="entry name" value="TackOD1"/>
    <property type="match status" value="1"/>
</dbReference>
<organism evidence="2 3">
    <name type="scientific">Prolixibacter bellariivorans</name>
    <dbReference type="NCBI Taxonomy" id="314319"/>
    <lineage>
        <taxon>Bacteria</taxon>
        <taxon>Pseudomonadati</taxon>
        <taxon>Bacteroidota</taxon>
        <taxon>Bacteroidia</taxon>
        <taxon>Marinilabiliales</taxon>
        <taxon>Prolixibacteraceae</taxon>
        <taxon>Prolixibacter</taxon>
    </lineage>
</organism>
<sequence>MLMIPGGKKIQNAGSFEIFLITDYQDQDIRNFALADALVLDWQQPDHAKALLKEIRSSFIESIYLLPVFIFNADGIVGDTERALSDGELSVMQEEPIVKVIRQVKKRREDFTPHETNSSENRILTKLFRYMYTRDKALNPEVDVAAHMGYEYPLIRLHYPAGESMEMLKILRRGTDTDFFQGTFVDKTHVCPSCHSGHLNLREVCTKCASAHISSESLIHHFVCAYMGPEGDFMTKQGLVCPKCNRQLRHIGVDYDKPSVIYRCHDCRHEFQEPDITALCLNCKTVTPVENLKEIVLDKYLLTDLGRDAARSGIKVEGEEREFTIPGFVNFGTFLTFLRFEIERVKVSGKESQMGSVSLNLPARLRSNRQQFERLVLDISDFIRNNTDSSDILSFASDNTFFMIFPEKGDMAVEKMLYDFRTSIEKLLVNTFEDESEWNLAAQFETLNADTEYNTLINQVKTI</sequence>
<evidence type="ECO:0000259" key="1">
    <source>
        <dbReference type="Pfam" id="PF18551"/>
    </source>
</evidence>